<protein>
    <submittedName>
        <fullName evidence="1">Uncharacterized protein</fullName>
    </submittedName>
</protein>
<name>A0A1S8WV25_OPIVI</name>
<dbReference type="AlphaFoldDB" id="A0A1S8WV25"/>
<dbReference type="Proteomes" id="UP000243686">
    <property type="component" value="Unassembled WGS sequence"/>
</dbReference>
<organism evidence="1 2">
    <name type="scientific">Opisthorchis viverrini</name>
    <name type="common">Southeast Asian liver fluke</name>
    <dbReference type="NCBI Taxonomy" id="6198"/>
    <lineage>
        <taxon>Eukaryota</taxon>
        <taxon>Metazoa</taxon>
        <taxon>Spiralia</taxon>
        <taxon>Lophotrochozoa</taxon>
        <taxon>Platyhelminthes</taxon>
        <taxon>Trematoda</taxon>
        <taxon>Digenea</taxon>
        <taxon>Opisthorchiida</taxon>
        <taxon>Opisthorchiata</taxon>
        <taxon>Opisthorchiidae</taxon>
        <taxon>Opisthorchis</taxon>
    </lineage>
</organism>
<evidence type="ECO:0000313" key="2">
    <source>
        <dbReference type="Proteomes" id="UP000243686"/>
    </source>
</evidence>
<reference evidence="1 2" key="1">
    <citation type="submission" date="2015-03" db="EMBL/GenBank/DDBJ databases">
        <title>Draft genome of the nematode, Opisthorchis viverrini.</title>
        <authorList>
            <person name="Mitreva M."/>
        </authorList>
    </citation>
    <scope>NUCLEOTIDE SEQUENCE [LARGE SCALE GENOMIC DNA]</scope>
    <source>
        <strain evidence="1">Khon Kaen</strain>
    </source>
</reference>
<feature type="non-terminal residue" evidence="1">
    <location>
        <position position="260"/>
    </location>
</feature>
<proteinExistence type="predicted"/>
<sequence>VFCAAEHFVSLAEKTADFCVANELCALSSTADRVHFLVGRNVFMNGRITKDLKTIWTSIHNFPPVNSFISTVWYDSDPRTNEAVDMTEFEWRVDPFTPDEPLALAQVAKKVLIASSLARTSTREVLCEYFSKSETRILRAKFKDCSVEEQAFVIKFDSIPHACFNERREKTSVNVFLSCTFMFTCLRDIGTVQNAGFVSKRLYEAHQCHMKVHQRLCDSCGITLNKAGLLKLDQIDGGMENNVAGFGVTVIDFRLGIVFK</sequence>
<keyword evidence="2" id="KW-1185">Reference proteome</keyword>
<feature type="non-terminal residue" evidence="1">
    <location>
        <position position="1"/>
    </location>
</feature>
<gene>
    <name evidence="1" type="ORF">X801_05868</name>
</gene>
<accession>A0A1S8WV25</accession>
<evidence type="ECO:0000313" key="1">
    <source>
        <dbReference type="EMBL" id="OON18280.1"/>
    </source>
</evidence>
<dbReference type="EMBL" id="KV894355">
    <property type="protein sequence ID" value="OON18280.1"/>
    <property type="molecule type" value="Genomic_DNA"/>
</dbReference>